<proteinExistence type="predicted"/>
<evidence type="ECO:0000313" key="1">
    <source>
        <dbReference type="EMBL" id="CAL0308201.1"/>
    </source>
</evidence>
<comment type="caution">
    <text evidence="1">The sequence shown here is derived from an EMBL/GenBank/DDBJ whole genome shotgun (WGS) entry which is preliminary data.</text>
</comment>
<organism evidence="1 2">
    <name type="scientific">Lupinus luteus</name>
    <name type="common">European yellow lupine</name>
    <dbReference type="NCBI Taxonomy" id="3873"/>
    <lineage>
        <taxon>Eukaryota</taxon>
        <taxon>Viridiplantae</taxon>
        <taxon>Streptophyta</taxon>
        <taxon>Embryophyta</taxon>
        <taxon>Tracheophyta</taxon>
        <taxon>Spermatophyta</taxon>
        <taxon>Magnoliopsida</taxon>
        <taxon>eudicotyledons</taxon>
        <taxon>Gunneridae</taxon>
        <taxon>Pentapetalae</taxon>
        <taxon>rosids</taxon>
        <taxon>fabids</taxon>
        <taxon>Fabales</taxon>
        <taxon>Fabaceae</taxon>
        <taxon>Papilionoideae</taxon>
        <taxon>50 kb inversion clade</taxon>
        <taxon>genistoids sensu lato</taxon>
        <taxon>core genistoids</taxon>
        <taxon>Genisteae</taxon>
        <taxon>Lupinus</taxon>
    </lineage>
</organism>
<dbReference type="AlphaFoldDB" id="A0AAV1WH53"/>
<dbReference type="Proteomes" id="UP001497480">
    <property type="component" value="Unassembled WGS sequence"/>
</dbReference>
<reference evidence="1 2" key="1">
    <citation type="submission" date="2024-03" db="EMBL/GenBank/DDBJ databases">
        <authorList>
            <person name="Martinez-Hernandez J."/>
        </authorList>
    </citation>
    <scope>NUCLEOTIDE SEQUENCE [LARGE SCALE GENOMIC DNA]</scope>
</reference>
<accession>A0AAV1WH53</accession>
<gene>
    <name evidence="1" type="ORF">LLUT_LOCUS9261</name>
</gene>
<evidence type="ECO:0000313" key="2">
    <source>
        <dbReference type="Proteomes" id="UP001497480"/>
    </source>
</evidence>
<sequence length="97" mass="10807">MGHPDCPFEMLAGEKYVLLASTFPITRVGQSEETYKFSLDVYDKSLAQINDGFVEGKDLVVFGMSVIGEEQINALKDIGVSYMYENGFKCHKNARSS</sequence>
<keyword evidence="2" id="KW-1185">Reference proteome</keyword>
<dbReference type="InterPro" id="IPR012340">
    <property type="entry name" value="NA-bd_OB-fold"/>
</dbReference>
<dbReference type="Gene3D" id="2.40.50.140">
    <property type="entry name" value="Nucleic acid-binding proteins"/>
    <property type="match status" value="1"/>
</dbReference>
<name>A0AAV1WH53_LUPLU</name>
<protein>
    <submittedName>
        <fullName evidence="1">Uncharacterized protein</fullName>
    </submittedName>
</protein>
<dbReference type="EMBL" id="CAXHTB010000006">
    <property type="protein sequence ID" value="CAL0308201.1"/>
    <property type="molecule type" value="Genomic_DNA"/>
</dbReference>